<evidence type="ECO:0000313" key="2">
    <source>
        <dbReference type="Proteomes" id="UP001295740"/>
    </source>
</evidence>
<name>A0AAI8YIU7_9PEZI</name>
<sequence>METAVNPDLNIGFVTSAQHPPRHCGPCCGSGPPASSVSTAEQRCIPGRGTLRRCRSGLRG</sequence>
<gene>
    <name evidence="1" type="ORF">KHLLAP_LOCUS6828</name>
</gene>
<keyword evidence="2" id="KW-1185">Reference proteome</keyword>
<evidence type="ECO:0000313" key="1">
    <source>
        <dbReference type="EMBL" id="CAJ2506360.1"/>
    </source>
</evidence>
<reference evidence="1" key="1">
    <citation type="submission" date="2023-10" db="EMBL/GenBank/DDBJ databases">
        <authorList>
            <person name="Hackl T."/>
        </authorList>
    </citation>
    <scope>NUCLEOTIDE SEQUENCE</scope>
</reference>
<comment type="caution">
    <text evidence="1">The sequence shown here is derived from an EMBL/GenBank/DDBJ whole genome shotgun (WGS) entry which is preliminary data.</text>
</comment>
<accession>A0AAI8YIU7</accession>
<proteinExistence type="predicted"/>
<dbReference type="Proteomes" id="UP001295740">
    <property type="component" value="Unassembled WGS sequence"/>
</dbReference>
<organism evidence="1 2">
    <name type="scientific">Anthostomella pinea</name>
    <dbReference type="NCBI Taxonomy" id="933095"/>
    <lineage>
        <taxon>Eukaryota</taxon>
        <taxon>Fungi</taxon>
        <taxon>Dikarya</taxon>
        <taxon>Ascomycota</taxon>
        <taxon>Pezizomycotina</taxon>
        <taxon>Sordariomycetes</taxon>
        <taxon>Xylariomycetidae</taxon>
        <taxon>Xylariales</taxon>
        <taxon>Xylariaceae</taxon>
        <taxon>Anthostomella</taxon>
    </lineage>
</organism>
<protein>
    <submittedName>
        <fullName evidence="1">Uu.00g004900.m01.CDS01</fullName>
    </submittedName>
</protein>
<dbReference type="AlphaFoldDB" id="A0AAI8YIU7"/>
<dbReference type="EMBL" id="CAUWAG010000008">
    <property type="protein sequence ID" value="CAJ2506360.1"/>
    <property type="molecule type" value="Genomic_DNA"/>
</dbReference>